<dbReference type="AlphaFoldDB" id="A0A0E9TBR5"/>
<name>A0A0E9TBR5_ANGAN</name>
<organism evidence="1">
    <name type="scientific">Anguilla anguilla</name>
    <name type="common">European freshwater eel</name>
    <name type="synonym">Muraena anguilla</name>
    <dbReference type="NCBI Taxonomy" id="7936"/>
    <lineage>
        <taxon>Eukaryota</taxon>
        <taxon>Metazoa</taxon>
        <taxon>Chordata</taxon>
        <taxon>Craniata</taxon>
        <taxon>Vertebrata</taxon>
        <taxon>Euteleostomi</taxon>
        <taxon>Actinopterygii</taxon>
        <taxon>Neopterygii</taxon>
        <taxon>Teleostei</taxon>
        <taxon>Anguilliformes</taxon>
        <taxon>Anguillidae</taxon>
        <taxon>Anguilla</taxon>
    </lineage>
</organism>
<protein>
    <submittedName>
        <fullName evidence="1">Uncharacterized protein</fullName>
    </submittedName>
</protein>
<reference evidence="1" key="1">
    <citation type="submission" date="2014-11" db="EMBL/GenBank/DDBJ databases">
        <authorList>
            <person name="Amaro Gonzalez C."/>
        </authorList>
    </citation>
    <scope>NUCLEOTIDE SEQUENCE</scope>
</reference>
<proteinExistence type="predicted"/>
<sequence length="60" mass="6752">MPDLKDNICNFHFFSIVNMSNGNTQTEEVLCPTLSTSRHFLTTFSVQPGKAFISVVRSSR</sequence>
<evidence type="ECO:0000313" key="1">
    <source>
        <dbReference type="EMBL" id="JAH51046.1"/>
    </source>
</evidence>
<reference evidence="1" key="2">
    <citation type="journal article" date="2015" name="Fish Shellfish Immunol.">
        <title>Early steps in the European eel (Anguilla anguilla)-Vibrio vulnificus interaction in the gills: Role of the RtxA13 toxin.</title>
        <authorList>
            <person name="Callol A."/>
            <person name="Pajuelo D."/>
            <person name="Ebbesson L."/>
            <person name="Teles M."/>
            <person name="MacKenzie S."/>
            <person name="Amaro C."/>
        </authorList>
    </citation>
    <scope>NUCLEOTIDE SEQUENCE</scope>
</reference>
<dbReference type="EMBL" id="GBXM01057531">
    <property type="protein sequence ID" value="JAH51046.1"/>
    <property type="molecule type" value="Transcribed_RNA"/>
</dbReference>
<accession>A0A0E9TBR5</accession>